<dbReference type="PROSITE" id="PS51186">
    <property type="entry name" value="GNAT"/>
    <property type="match status" value="1"/>
</dbReference>
<dbReference type="Pfam" id="PF00583">
    <property type="entry name" value="Acetyltransf_1"/>
    <property type="match status" value="1"/>
</dbReference>
<dbReference type="Gene3D" id="3.40.630.30">
    <property type="match status" value="1"/>
</dbReference>
<dbReference type="Proteomes" id="UP000194761">
    <property type="component" value="Unassembled WGS sequence"/>
</dbReference>
<gene>
    <name evidence="2" type="ORF">CA984_41300</name>
</gene>
<name>A0A243QKA1_9ACTN</name>
<sequence length="180" mass="19176">MSVWSRGGLVPAGLTFGRVPAAAALRSVYTAAFAPPPWHETPDQIDAFAGRLASHSRTPGFRCDIAYLAGEPAGFTYGFPTPDPWPVDRLYPSIAGAVGDLSVLTSRFEVHEVAVDPRFAGQGIGAALVRRVIAGAGGSWLVTSPKAAAAVRLYERLGWSCLREFTVRGDAFRIYLSPDA</sequence>
<dbReference type="InterPro" id="IPR016181">
    <property type="entry name" value="Acyl_CoA_acyltransferase"/>
</dbReference>
<dbReference type="AlphaFoldDB" id="A0A243QKA1"/>
<dbReference type="CDD" id="cd04301">
    <property type="entry name" value="NAT_SF"/>
    <property type="match status" value="1"/>
</dbReference>
<accession>A0A243QKA1</accession>
<evidence type="ECO:0000313" key="2">
    <source>
        <dbReference type="EMBL" id="OUC82525.1"/>
    </source>
</evidence>
<evidence type="ECO:0000259" key="1">
    <source>
        <dbReference type="PROSITE" id="PS51186"/>
    </source>
</evidence>
<organism evidence="2 3">
    <name type="scientific">Streptosporangium minutum</name>
    <dbReference type="NCBI Taxonomy" id="569862"/>
    <lineage>
        <taxon>Bacteria</taxon>
        <taxon>Bacillati</taxon>
        <taxon>Actinomycetota</taxon>
        <taxon>Actinomycetes</taxon>
        <taxon>Streptosporangiales</taxon>
        <taxon>Streptosporangiaceae</taxon>
        <taxon>Streptosporangium</taxon>
    </lineage>
</organism>
<dbReference type="GO" id="GO:0016747">
    <property type="term" value="F:acyltransferase activity, transferring groups other than amino-acyl groups"/>
    <property type="evidence" value="ECO:0007669"/>
    <property type="project" value="InterPro"/>
</dbReference>
<keyword evidence="3" id="KW-1185">Reference proteome</keyword>
<dbReference type="InterPro" id="IPR000182">
    <property type="entry name" value="GNAT_dom"/>
</dbReference>
<feature type="domain" description="N-acetyltransferase" evidence="1">
    <location>
        <begin position="14"/>
        <end position="179"/>
    </location>
</feature>
<evidence type="ECO:0000313" key="3">
    <source>
        <dbReference type="Proteomes" id="UP000194761"/>
    </source>
</evidence>
<dbReference type="SUPFAM" id="SSF55729">
    <property type="entry name" value="Acyl-CoA N-acyltransferases (Nat)"/>
    <property type="match status" value="1"/>
</dbReference>
<protein>
    <recommendedName>
        <fullName evidence="1">N-acetyltransferase domain-containing protein</fullName>
    </recommendedName>
</protein>
<reference evidence="2 3" key="1">
    <citation type="submission" date="2017-05" db="EMBL/GenBank/DDBJ databases">
        <title>Biotechnological potential of actinobacteria isolated from South African environments.</title>
        <authorList>
            <person name="Le Roes-Hill M."/>
            <person name="Prins A."/>
            <person name="Durrell K.A."/>
        </authorList>
    </citation>
    <scope>NUCLEOTIDE SEQUENCE [LARGE SCALE GENOMIC DNA]</scope>
    <source>
        <strain evidence="2">M26</strain>
    </source>
</reference>
<comment type="caution">
    <text evidence="2">The sequence shown here is derived from an EMBL/GenBank/DDBJ whole genome shotgun (WGS) entry which is preliminary data.</text>
</comment>
<proteinExistence type="predicted"/>
<dbReference type="EMBL" id="NGFP01000360">
    <property type="protein sequence ID" value="OUC82525.1"/>
    <property type="molecule type" value="Genomic_DNA"/>
</dbReference>